<sequence length="148" mass="15965">MQLGLTLCAFTESCNPDSTGAANLKLTVPDTITQWKASGFCMNDRAGFGLSPTVSMTAFQPFFVDLTLPYSVIRGEAFTLKANVFNYLNRCIQVNSVLRASSTVNLTVTAETLQNSGCRNGSSTAPDIGWRDTLIKPLLVENMATGKD</sequence>
<dbReference type="InterPro" id="IPR014756">
    <property type="entry name" value="Ig_E-set"/>
</dbReference>
<dbReference type="InterPro" id="IPR013783">
    <property type="entry name" value="Ig-like_fold"/>
</dbReference>
<feature type="domain" description="Alpha-2-macroglobulin" evidence="1">
    <location>
        <begin position="8"/>
        <end position="98"/>
    </location>
</feature>
<dbReference type="SUPFAM" id="SSF81296">
    <property type="entry name" value="E set domains"/>
    <property type="match status" value="1"/>
</dbReference>
<dbReference type="InterPro" id="IPR001599">
    <property type="entry name" value="Macroglobln_a2"/>
</dbReference>
<dbReference type="InterPro" id="IPR050473">
    <property type="entry name" value="A2M/Complement_sys"/>
</dbReference>
<comment type="caution">
    <text evidence="2">The sequence shown here is derived from an EMBL/GenBank/DDBJ whole genome shotgun (WGS) entry which is preliminary data.</text>
</comment>
<dbReference type="Gene3D" id="2.20.130.20">
    <property type="match status" value="1"/>
</dbReference>
<name>A0ABQ9UXJ5_SAGOE</name>
<evidence type="ECO:0000313" key="2">
    <source>
        <dbReference type="EMBL" id="KAK2101571.1"/>
    </source>
</evidence>
<dbReference type="PANTHER" id="PTHR11412">
    <property type="entry name" value="MACROGLOBULIN / COMPLEMENT"/>
    <property type="match status" value="1"/>
</dbReference>
<reference evidence="2 3" key="1">
    <citation type="submission" date="2023-05" db="EMBL/GenBank/DDBJ databases">
        <title>B98-5 Cell Line De Novo Hybrid Assembly: An Optical Mapping Approach.</title>
        <authorList>
            <person name="Kananen K."/>
            <person name="Auerbach J.A."/>
            <person name="Kautto E."/>
            <person name="Blachly J.S."/>
        </authorList>
    </citation>
    <scope>NUCLEOTIDE SEQUENCE [LARGE SCALE GENOMIC DNA]</scope>
    <source>
        <strain evidence="2">B95-8</strain>
        <tissue evidence="2">Cell line</tissue>
    </source>
</reference>
<evidence type="ECO:0000259" key="1">
    <source>
        <dbReference type="SMART" id="SM01360"/>
    </source>
</evidence>
<dbReference type="SMART" id="SM01360">
    <property type="entry name" value="A2M"/>
    <property type="match status" value="1"/>
</dbReference>
<proteinExistence type="predicted"/>
<organism evidence="2 3">
    <name type="scientific">Saguinus oedipus</name>
    <name type="common">Cotton-top tamarin</name>
    <name type="synonym">Oedipomidas oedipus</name>
    <dbReference type="NCBI Taxonomy" id="9490"/>
    <lineage>
        <taxon>Eukaryota</taxon>
        <taxon>Metazoa</taxon>
        <taxon>Chordata</taxon>
        <taxon>Craniata</taxon>
        <taxon>Vertebrata</taxon>
        <taxon>Euteleostomi</taxon>
        <taxon>Mammalia</taxon>
        <taxon>Eutheria</taxon>
        <taxon>Euarchontoglires</taxon>
        <taxon>Primates</taxon>
        <taxon>Haplorrhini</taxon>
        <taxon>Platyrrhini</taxon>
        <taxon>Cebidae</taxon>
        <taxon>Callitrichinae</taxon>
        <taxon>Saguinus</taxon>
    </lineage>
</organism>
<dbReference type="Proteomes" id="UP001266305">
    <property type="component" value="Unassembled WGS sequence"/>
</dbReference>
<gene>
    <name evidence="2" type="ORF">P7K49_019237</name>
</gene>
<protein>
    <recommendedName>
        <fullName evidence="1">Alpha-2-macroglobulin domain-containing protein</fullName>
    </recommendedName>
</protein>
<dbReference type="Pfam" id="PF00207">
    <property type="entry name" value="A2M"/>
    <property type="match status" value="1"/>
</dbReference>
<evidence type="ECO:0000313" key="3">
    <source>
        <dbReference type="Proteomes" id="UP001266305"/>
    </source>
</evidence>
<dbReference type="EMBL" id="JASSZA010000009">
    <property type="protein sequence ID" value="KAK2101571.1"/>
    <property type="molecule type" value="Genomic_DNA"/>
</dbReference>
<dbReference type="PANTHER" id="PTHR11412:SF173">
    <property type="entry name" value="OVOSTATIN"/>
    <property type="match status" value="1"/>
</dbReference>
<dbReference type="Gene3D" id="2.60.40.10">
    <property type="entry name" value="Immunoglobulins"/>
    <property type="match status" value="1"/>
</dbReference>
<keyword evidence="3" id="KW-1185">Reference proteome</keyword>
<accession>A0ABQ9UXJ5</accession>